<dbReference type="PANTHER" id="PTHR33116">
    <property type="entry name" value="REVERSE TRANSCRIPTASE ZINC-BINDING DOMAIN-CONTAINING PROTEIN-RELATED-RELATED"/>
    <property type="match status" value="1"/>
</dbReference>
<dbReference type="PANTHER" id="PTHR33116:SF86">
    <property type="entry name" value="REVERSE TRANSCRIPTASE DOMAIN-CONTAINING PROTEIN"/>
    <property type="match status" value="1"/>
</dbReference>
<evidence type="ECO:0000313" key="2">
    <source>
        <dbReference type="EnsemblPlants" id="cds.evm.model.10.411"/>
    </source>
</evidence>
<accession>A0A803QNQ2</accession>
<dbReference type="Gramene" id="evm.model.10.411">
    <property type="protein sequence ID" value="cds.evm.model.10.411"/>
    <property type="gene ID" value="evm.TU.10.411"/>
</dbReference>
<dbReference type="SUPFAM" id="SSF53098">
    <property type="entry name" value="Ribonuclease H-like"/>
    <property type="match status" value="1"/>
</dbReference>
<dbReference type="InterPro" id="IPR000477">
    <property type="entry name" value="RT_dom"/>
</dbReference>
<evidence type="ECO:0000259" key="1">
    <source>
        <dbReference type="PROSITE" id="PS50878"/>
    </source>
</evidence>
<reference evidence="2" key="1">
    <citation type="submission" date="2021-03" db="UniProtKB">
        <authorList>
            <consortium name="EnsemblPlants"/>
        </authorList>
    </citation>
    <scope>IDENTIFICATION</scope>
</reference>
<feature type="domain" description="Reverse transcriptase" evidence="1">
    <location>
        <begin position="1"/>
        <end position="189"/>
    </location>
</feature>
<dbReference type="GO" id="GO:0004523">
    <property type="term" value="F:RNA-DNA hybrid ribonuclease activity"/>
    <property type="evidence" value="ECO:0007669"/>
    <property type="project" value="InterPro"/>
</dbReference>
<dbReference type="AlphaFoldDB" id="A0A803QNQ2"/>
<dbReference type="GO" id="GO:0003676">
    <property type="term" value="F:nucleic acid binding"/>
    <property type="evidence" value="ECO:0007669"/>
    <property type="project" value="InterPro"/>
</dbReference>
<dbReference type="InterPro" id="IPR044730">
    <property type="entry name" value="RNase_H-like_dom_plant"/>
</dbReference>
<dbReference type="Pfam" id="PF00078">
    <property type="entry name" value="RVT_1"/>
    <property type="match status" value="1"/>
</dbReference>
<dbReference type="InterPro" id="IPR012337">
    <property type="entry name" value="RNaseH-like_sf"/>
</dbReference>
<sequence length="764" mass="85293">MGFHNRFIDLIVATISTVQYTVVHGGHAIGPITPSRGIRQGDSLSPYLFLLCAEGLSSLIKRFESSGHIRGCKVANGAPTISHMLFADDSYVYCRATKVEADHVLRLLHLFEMASGQQVNRAKSSIFFSANTPSDLRDRLCTRMGMAPASDQSFYLGLPCILGRSKKAIQNFLQEKMEKRILSWEGRYLSKAGREILLKTVAQAIPSYAMSVFLLPIETCTLLERLMSKYWWGNSSQQSRGITWMKWNRLSRHKSSGGLGFRNLRDYNISLLGKQAWRLLQEDDSLVSRVYKARYFPHGSMLNATLGANPSYIWRSIHETQSLILTGAHIRIGVGEVAVLGAPWMADEVNPYVTSTHPALEHCRVRQLMNPNGASWDGELIADLFNNRDAAIILNTPINSNRGDNYYWKHENSGVYTVKSAYKHIQLSKGNWSADMEEEVWKKLWKIKVPAKVLHFMWKALTGCLPTRVQLLTKHVDVPCLCVFCNIHDESISHVLLECTYAQSCWNRAGVNITAAAAGFDFSLWFESLLHRGRSGMVEEGLMVAWSIWKARNELLWNNKIRTAADVVIGARSTLDQWSYAQSHRFDPLLVPAATKHKEEHWFKPEINKIKVNVDGAIFHSNGSHGIGAVARDSDGQLIEAFTTLKCGVVQPATVEAFGIKEALSWIKSKGWSNVIVETDSIVSVQALSSSLAMPSIFGLLISDCKSLLNCLVNVCVSFVPRSANRTAHCLARGSCYWSDRIFNVSNVPNAVHSAIMADLAIIS</sequence>
<dbReference type="Proteomes" id="UP000596661">
    <property type="component" value="Unassembled WGS sequence"/>
</dbReference>
<dbReference type="Pfam" id="PF13966">
    <property type="entry name" value="zf-RVT"/>
    <property type="match status" value="1"/>
</dbReference>
<dbReference type="InterPro" id="IPR036397">
    <property type="entry name" value="RNaseH_sf"/>
</dbReference>
<name>A0A803QNQ2_CANSA</name>
<keyword evidence="3" id="KW-1185">Reference proteome</keyword>
<dbReference type="OMA" id="HREYSSH"/>
<dbReference type="Gene3D" id="3.30.420.10">
    <property type="entry name" value="Ribonuclease H-like superfamily/Ribonuclease H"/>
    <property type="match status" value="1"/>
</dbReference>
<dbReference type="Pfam" id="PF13456">
    <property type="entry name" value="RVT_3"/>
    <property type="match status" value="1"/>
</dbReference>
<proteinExistence type="predicted"/>
<dbReference type="InterPro" id="IPR002156">
    <property type="entry name" value="RNaseH_domain"/>
</dbReference>
<dbReference type="InterPro" id="IPR026960">
    <property type="entry name" value="RVT-Znf"/>
</dbReference>
<dbReference type="EMBL" id="UZAU01000800">
    <property type="status" value="NOT_ANNOTATED_CDS"/>
    <property type="molecule type" value="Genomic_DNA"/>
</dbReference>
<protein>
    <recommendedName>
        <fullName evidence="1">Reverse transcriptase domain-containing protein</fullName>
    </recommendedName>
</protein>
<dbReference type="EnsemblPlants" id="evm.model.10.411">
    <property type="protein sequence ID" value="cds.evm.model.10.411"/>
    <property type="gene ID" value="evm.TU.10.411"/>
</dbReference>
<dbReference type="PROSITE" id="PS50878">
    <property type="entry name" value="RT_POL"/>
    <property type="match status" value="1"/>
</dbReference>
<organism evidence="2 3">
    <name type="scientific">Cannabis sativa</name>
    <name type="common">Hemp</name>
    <name type="synonym">Marijuana</name>
    <dbReference type="NCBI Taxonomy" id="3483"/>
    <lineage>
        <taxon>Eukaryota</taxon>
        <taxon>Viridiplantae</taxon>
        <taxon>Streptophyta</taxon>
        <taxon>Embryophyta</taxon>
        <taxon>Tracheophyta</taxon>
        <taxon>Spermatophyta</taxon>
        <taxon>Magnoliopsida</taxon>
        <taxon>eudicotyledons</taxon>
        <taxon>Gunneridae</taxon>
        <taxon>Pentapetalae</taxon>
        <taxon>rosids</taxon>
        <taxon>fabids</taxon>
        <taxon>Rosales</taxon>
        <taxon>Cannabaceae</taxon>
        <taxon>Cannabis</taxon>
    </lineage>
</organism>
<evidence type="ECO:0000313" key="3">
    <source>
        <dbReference type="Proteomes" id="UP000596661"/>
    </source>
</evidence>
<dbReference type="CDD" id="cd06222">
    <property type="entry name" value="RNase_H_like"/>
    <property type="match status" value="1"/>
</dbReference>